<dbReference type="SUPFAM" id="SSF53254">
    <property type="entry name" value="Phosphoglycerate mutase-like"/>
    <property type="match status" value="1"/>
</dbReference>
<sequence>MALYVVQHGKSLPKADDPEKGLSEEGIRETERIANVARGYGVTVSVIVHSGKKRARQTAERMGAALCPDQEIQTRSGMNPLDDVAAFVRDLPLDQNIMLVGHLPFLEKLIGLLVCSDATRTVFKLQNSGIVCLDEASDIDNAVIRWALMPNVG</sequence>
<dbReference type="Proteomes" id="UP000427769">
    <property type="component" value="Chromosome"/>
</dbReference>
<dbReference type="CDD" id="cd07067">
    <property type="entry name" value="HP_PGM_like"/>
    <property type="match status" value="1"/>
</dbReference>
<dbReference type="OrthoDB" id="9810154at2"/>
<evidence type="ECO:0000313" key="2">
    <source>
        <dbReference type="EMBL" id="BBO73595.1"/>
    </source>
</evidence>
<protein>
    <submittedName>
        <fullName evidence="2">Phosphohistidine phosphatase SixA</fullName>
    </submittedName>
</protein>
<gene>
    <name evidence="2" type="ORF">DSCW_10120</name>
</gene>
<dbReference type="Pfam" id="PF00300">
    <property type="entry name" value="His_Phos_1"/>
    <property type="match status" value="1"/>
</dbReference>
<dbReference type="Gene3D" id="3.40.50.1240">
    <property type="entry name" value="Phosphoglycerate mutase-like"/>
    <property type="match status" value="1"/>
</dbReference>
<dbReference type="EMBL" id="AP021875">
    <property type="protein sequence ID" value="BBO73595.1"/>
    <property type="molecule type" value="Genomic_DNA"/>
</dbReference>
<dbReference type="InterPro" id="IPR004449">
    <property type="entry name" value="SixA"/>
</dbReference>
<dbReference type="KEGG" id="dwd:DSCW_10120"/>
<feature type="region of interest" description="Disordered" evidence="1">
    <location>
        <begin position="6"/>
        <end position="25"/>
    </location>
</feature>
<feature type="compositionally biased region" description="Basic and acidic residues" evidence="1">
    <location>
        <begin position="13"/>
        <end position="25"/>
    </location>
</feature>
<accession>A0A5K7YYU0</accession>
<organism evidence="2 3">
    <name type="scientific">Desulfosarcina widdelii</name>
    <dbReference type="NCBI Taxonomy" id="947919"/>
    <lineage>
        <taxon>Bacteria</taxon>
        <taxon>Pseudomonadati</taxon>
        <taxon>Thermodesulfobacteriota</taxon>
        <taxon>Desulfobacteria</taxon>
        <taxon>Desulfobacterales</taxon>
        <taxon>Desulfosarcinaceae</taxon>
        <taxon>Desulfosarcina</taxon>
    </lineage>
</organism>
<dbReference type="NCBIfam" id="TIGR00249">
    <property type="entry name" value="sixA"/>
    <property type="match status" value="1"/>
</dbReference>
<reference evidence="2 3" key="1">
    <citation type="submission" date="2019-11" db="EMBL/GenBank/DDBJ databases">
        <title>Comparative genomics of hydrocarbon-degrading Desulfosarcina strains.</title>
        <authorList>
            <person name="Watanabe M."/>
            <person name="Kojima H."/>
            <person name="Fukui M."/>
        </authorList>
    </citation>
    <scope>NUCLEOTIDE SEQUENCE [LARGE SCALE GENOMIC DNA]</scope>
    <source>
        <strain evidence="2 3">PP31</strain>
    </source>
</reference>
<name>A0A5K7YYU0_9BACT</name>
<dbReference type="RefSeq" id="WP_155302688.1">
    <property type="nucleotide sequence ID" value="NZ_AP021875.1"/>
</dbReference>
<dbReference type="GO" id="GO:0005737">
    <property type="term" value="C:cytoplasm"/>
    <property type="evidence" value="ECO:0007669"/>
    <property type="project" value="InterPro"/>
</dbReference>
<proteinExistence type="predicted"/>
<dbReference type="AlphaFoldDB" id="A0A5K7YYU0"/>
<keyword evidence="3" id="KW-1185">Reference proteome</keyword>
<evidence type="ECO:0000256" key="1">
    <source>
        <dbReference type="SAM" id="MobiDB-lite"/>
    </source>
</evidence>
<dbReference type="GO" id="GO:0101006">
    <property type="term" value="F:protein histidine phosphatase activity"/>
    <property type="evidence" value="ECO:0007669"/>
    <property type="project" value="InterPro"/>
</dbReference>
<dbReference type="InterPro" id="IPR029033">
    <property type="entry name" value="His_PPase_superfam"/>
</dbReference>
<dbReference type="InterPro" id="IPR013078">
    <property type="entry name" value="His_Pase_superF_clade-1"/>
</dbReference>
<evidence type="ECO:0000313" key="3">
    <source>
        <dbReference type="Proteomes" id="UP000427769"/>
    </source>
</evidence>